<name>A0ABX1PBE0_9CYAN</name>
<dbReference type="SUPFAM" id="SSF50118">
    <property type="entry name" value="Cell growth inhibitor/plasmid maintenance toxic component"/>
    <property type="match status" value="1"/>
</dbReference>
<keyword evidence="2" id="KW-1277">Toxin-antitoxin system</keyword>
<keyword evidence="3" id="KW-0378">Hydrolase</keyword>
<evidence type="ECO:0000256" key="2">
    <source>
        <dbReference type="ARBA" id="ARBA00022649"/>
    </source>
</evidence>
<evidence type="ECO:0000256" key="1">
    <source>
        <dbReference type="ARBA" id="ARBA00007521"/>
    </source>
</evidence>
<reference evidence="4 5" key="1">
    <citation type="submission" date="2018-06" db="EMBL/GenBank/DDBJ databases">
        <title>Comparative genomics of Brasilonema spp. strains.</title>
        <authorList>
            <person name="Alvarenga D.O."/>
            <person name="Fiore M.F."/>
            <person name="Varani A.M."/>
        </authorList>
    </citation>
    <scope>NUCLEOTIDE SEQUENCE [LARGE SCALE GENOMIC DNA]</scope>
    <source>
        <strain evidence="4 5">SPC951</strain>
    </source>
</reference>
<comment type="function">
    <text evidence="3">Toxic component of a type II toxin-antitoxin (TA) system.</text>
</comment>
<keyword evidence="5" id="KW-1185">Reference proteome</keyword>
<sequence>MRRGEVYDACLDPTEGSEQARTRPVIIVSRDAINSASQVVLVVPCTNYRLGRRIYPSQVLIHAPDGGLDRDSVAMAEQVRALAKTRFLYLRGMLSPLSLQQLDQALLIALDLPGQVEFE</sequence>
<dbReference type="PIRSF" id="PIRSF033490">
    <property type="entry name" value="MazF"/>
    <property type="match status" value="1"/>
</dbReference>
<dbReference type="Proteomes" id="UP000718564">
    <property type="component" value="Unassembled WGS sequence"/>
</dbReference>
<comment type="caution">
    <text evidence="4">The sequence shown here is derived from an EMBL/GenBank/DDBJ whole genome shotgun (WGS) entry which is preliminary data.</text>
</comment>
<keyword evidence="3" id="KW-0255">Endonuclease</keyword>
<dbReference type="InterPro" id="IPR003477">
    <property type="entry name" value="PemK-like"/>
</dbReference>
<dbReference type="Gene3D" id="2.30.30.110">
    <property type="match status" value="1"/>
</dbReference>
<protein>
    <recommendedName>
        <fullName evidence="3">mRNA interferase</fullName>
        <ecNumber evidence="3">3.1.-.-</ecNumber>
    </recommendedName>
</protein>
<evidence type="ECO:0000313" key="5">
    <source>
        <dbReference type="Proteomes" id="UP000718564"/>
    </source>
</evidence>
<accession>A0ABX1PBE0</accession>
<evidence type="ECO:0000313" key="4">
    <source>
        <dbReference type="EMBL" id="NMG20747.1"/>
    </source>
</evidence>
<dbReference type="Pfam" id="PF02452">
    <property type="entry name" value="PemK_toxin"/>
    <property type="match status" value="1"/>
</dbReference>
<dbReference type="PANTHER" id="PTHR33988">
    <property type="entry name" value="ENDORIBONUCLEASE MAZF-RELATED"/>
    <property type="match status" value="1"/>
</dbReference>
<dbReference type="EC" id="3.1.-.-" evidence="3"/>
<comment type="similarity">
    <text evidence="1 3">Belongs to the PemK/MazF family.</text>
</comment>
<evidence type="ECO:0000256" key="3">
    <source>
        <dbReference type="PIRNR" id="PIRNR033490"/>
    </source>
</evidence>
<gene>
    <name evidence="4" type="ORF">DP116_15270</name>
</gene>
<dbReference type="InterPro" id="IPR011067">
    <property type="entry name" value="Plasmid_toxin/cell-grow_inhib"/>
</dbReference>
<keyword evidence="3" id="KW-0540">Nuclease</keyword>
<proteinExistence type="inferred from homology"/>
<organism evidence="4 5">
    <name type="scientific">Brasilonema bromeliae SPC951</name>
    <dbReference type="NCBI Taxonomy" id="385972"/>
    <lineage>
        <taxon>Bacteria</taxon>
        <taxon>Bacillati</taxon>
        <taxon>Cyanobacteriota</taxon>
        <taxon>Cyanophyceae</taxon>
        <taxon>Nostocales</taxon>
        <taxon>Scytonemataceae</taxon>
        <taxon>Brasilonema</taxon>
        <taxon>Bromeliae group (in: Brasilonema)</taxon>
    </lineage>
</organism>
<dbReference type="RefSeq" id="WP_169156012.1">
    <property type="nucleotide sequence ID" value="NZ_CAWPJE010000102.1"/>
</dbReference>
<dbReference type="EMBL" id="QMEB01000112">
    <property type="protein sequence ID" value="NMG20747.1"/>
    <property type="molecule type" value="Genomic_DNA"/>
</dbReference>